<feature type="compositionally biased region" description="Polar residues" evidence="2">
    <location>
        <begin position="1"/>
        <end position="10"/>
    </location>
</feature>
<feature type="region of interest" description="Disordered" evidence="2">
    <location>
        <begin position="1"/>
        <end position="26"/>
    </location>
</feature>
<evidence type="ECO:0000313" key="5">
    <source>
        <dbReference type="Proteomes" id="UP001310594"/>
    </source>
</evidence>
<dbReference type="PROSITE" id="PS50048">
    <property type="entry name" value="ZN2_CY6_FUNGAL_2"/>
    <property type="match status" value="1"/>
</dbReference>
<dbReference type="GO" id="GO:0008270">
    <property type="term" value="F:zinc ion binding"/>
    <property type="evidence" value="ECO:0007669"/>
    <property type="project" value="InterPro"/>
</dbReference>
<dbReference type="InterPro" id="IPR001138">
    <property type="entry name" value="Zn2Cys6_DnaBD"/>
</dbReference>
<keyword evidence="1" id="KW-0539">Nucleus</keyword>
<dbReference type="Pfam" id="PF00172">
    <property type="entry name" value="Zn_clus"/>
    <property type="match status" value="1"/>
</dbReference>
<dbReference type="Gene3D" id="4.10.240.10">
    <property type="entry name" value="Zn(2)-C6 fungal-type DNA-binding domain"/>
    <property type="match status" value="1"/>
</dbReference>
<reference evidence="4" key="1">
    <citation type="submission" date="2023-08" db="EMBL/GenBank/DDBJ databases">
        <title>Black Yeasts Isolated from many extreme environments.</title>
        <authorList>
            <person name="Coleine C."/>
            <person name="Stajich J.E."/>
            <person name="Selbmann L."/>
        </authorList>
    </citation>
    <scope>NUCLEOTIDE SEQUENCE</scope>
    <source>
        <strain evidence="4">CCFEE 5810</strain>
    </source>
</reference>
<dbReference type="GO" id="GO:0000981">
    <property type="term" value="F:DNA-binding transcription factor activity, RNA polymerase II-specific"/>
    <property type="evidence" value="ECO:0007669"/>
    <property type="project" value="InterPro"/>
</dbReference>
<evidence type="ECO:0000256" key="1">
    <source>
        <dbReference type="ARBA" id="ARBA00023242"/>
    </source>
</evidence>
<dbReference type="AlphaFoldDB" id="A0AAN8A488"/>
<dbReference type="SMART" id="SM00066">
    <property type="entry name" value="GAL4"/>
    <property type="match status" value="1"/>
</dbReference>
<dbReference type="SUPFAM" id="SSF57701">
    <property type="entry name" value="Zn2/Cys6 DNA-binding domain"/>
    <property type="match status" value="1"/>
</dbReference>
<dbReference type="EMBL" id="JAVRQU010000003">
    <property type="protein sequence ID" value="KAK5704991.1"/>
    <property type="molecule type" value="Genomic_DNA"/>
</dbReference>
<sequence length="825" mass="91170">MPNNQQQRSSDPAPPPRRQNKNCDQCRSGKRRCDVQVSISPDSKIPDFPCTNCTRWRKKCTVGWKASLERRRSHGPSPDPPLASTVSPAADHITAHSWSCDELDPRLGVFLGGLLPEESFEFDNLAFPVLAAYEAPEVYDLDVMQGSNPFGYGLDSLSSYTTVTGCLGSSHQEDHLAHNPDVFLSDPCTHGYYGSYVPEWSAMQSLHVASNVTDFYEPDFRADHSVDDATIDDSCTQFSYDSGHSLQFMIPERAASPFTSHFLTEESNRFTIKKGLVKIYHDSMEGALSCWLTERNCPYSAAAFDGTNVWGANWANRIVTRVCDLDRAYSTTGSVSARGQQQAAKVLNSVVMAFASQWKRSPSSDHNRDNHADLDVDDFGRNMQTTLWHQASKALFEASENMSFRVILAGIIFSLTQRPMDSVHMQSCGSAQTADPALLFNILNHDGPPIALDIALRKLQDHQRRFADDGNASSGGLRTSPARLQLSGPHKQTFGLLYWLAVMFDTLSAAVNRRQFAVSDIDSASLYTDTGATTVSDNNPIHIDGGSSDIVSVSGVDLWGTYFLHQYSRTGDVRKQHVRWPCSYTDAASCLADAAPVKVLLFRRVAQLQNLSYSHRSAVEVENGIEAVMAVYDHWNSSYGHFVDDCIRHHEDLPARIQSWYILLAGHWSLAVFILADLIEKLDNAGRTTPSNRCSRQSVNIVGTLRAGSAFIVSELGRCSQSADDEMSFAKTDFHHAVNKAALLTEPWTMVLVRSFGYAGAFWARKVSPNSGQVYCDMESCMVRERLRYCIGALSLLGKKSDMARCAAQVLQQAACKGANAHAVV</sequence>
<dbReference type="CDD" id="cd00067">
    <property type="entry name" value="GAL4"/>
    <property type="match status" value="1"/>
</dbReference>
<comment type="caution">
    <text evidence="4">The sequence shown here is derived from an EMBL/GenBank/DDBJ whole genome shotgun (WGS) entry which is preliminary data.</text>
</comment>
<dbReference type="InterPro" id="IPR036864">
    <property type="entry name" value="Zn2-C6_fun-type_DNA-bd_sf"/>
</dbReference>
<feature type="domain" description="Zn(2)-C6 fungal-type" evidence="3">
    <location>
        <begin position="22"/>
        <end position="62"/>
    </location>
</feature>
<evidence type="ECO:0000256" key="2">
    <source>
        <dbReference type="SAM" id="MobiDB-lite"/>
    </source>
</evidence>
<gene>
    <name evidence="4" type="ORF">LTR97_002105</name>
</gene>
<evidence type="ECO:0000313" key="4">
    <source>
        <dbReference type="EMBL" id="KAK5704991.1"/>
    </source>
</evidence>
<evidence type="ECO:0000259" key="3">
    <source>
        <dbReference type="PROSITE" id="PS50048"/>
    </source>
</evidence>
<accession>A0AAN8A488</accession>
<dbReference type="Proteomes" id="UP001310594">
    <property type="component" value="Unassembled WGS sequence"/>
</dbReference>
<name>A0AAN8A488_9PEZI</name>
<proteinExistence type="predicted"/>
<organism evidence="4 5">
    <name type="scientific">Elasticomyces elasticus</name>
    <dbReference type="NCBI Taxonomy" id="574655"/>
    <lineage>
        <taxon>Eukaryota</taxon>
        <taxon>Fungi</taxon>
        <taxon>Dikarya</taxon>
        <taxon>Ascomycota</taxon>
        <taxon>Pezizomycotina</taxon>
        <taxon>Dothideomycetes</taxon>
        <taxon>Dothideomycetidae</taxon>
        <taxon>Mycosphaerellales</taxon>
        <taxon>Teratosphaeriaceae</taxon>
        <taxon>Elasticomyces</taxon>
    </lineage>
</organism>
<protein>
    <recommendedName>
        <fullName evidence="3">Zn(2)-C6 fungal-type domain-containing protein</fullName>
    </recommendedName>
</protein>